<reference evidence="2" key="1">
    <citation type="journal article" date="2020" name="Stud. Mycol.">
        <title>101 Dothideomycetes genomes: a test case for predicting lifestyles and emergence of pathogens.</title>
        <authorList>
            <person name="Haridas S."/>
            <person name="Albert R."/>
            <person name="Binder M."/>
            <person name="Bloem J."/>
            <person name="Labutti K."/>
            <person name="Salamov A."/>
            <person name="Andreopoulos B."/>
            <person name="Baker S."/>
            <person name="Barry K."/>
            <person name="Bills G."/>
            <person name="Bluhm B."/>
            <person name="Cannon C."/>
            <person name="Castanera R."/>
            <person name="Culley D."/>
            <person name="Daum C."/>
            <person name="Ezra D."/>
            <person name="Gonzalez J."/>
            <person name="Henrissat B."/>
            <person name="Kuo A."/>
            <person name="Liang C."/>
            <person name="Lipzen A."/>
            <person name="Lutzoni F."/>
            <person name="Magnuson J."/>
            <person name="Mondo S."/>
            <person name="Nolan M."/>
            <person name="Ohm R."/>
            <person name="Pangilinan J."/>
            <person name="Park H.-J."/>
            <person name="Ramirez L."/>
            <person name="Alfaro M."/>
            <person name="Sun H."/>
            <person name="Tritt A."/>
            <person name="Yoshinaga Y."/>
            <person name="Zwiers L.-H."/>
            <person name="Turgeon B."/>
            <person name="Goodwin S."/>
            <person name="Spatafora J."/>
            <person name="Crous P."/>
            <person name="Grigoriev I."/>
        </authorList>
    </citation>
    <scope>NUCLEOTIDE SEQUENCE</scope>
    <source>
        <strain evidence="2">Tuck. ex Michener</strain>
    </source>
</reference>
<gene>
    <name evidence="2" type="ORF">EV356DRAFT_499559</name>
</gene>
<sequence length="89" mass="10090">MLGNEEEINGIESDGLLGQPGIFSRKRHRHARLLHIFFVSALVLNIFLAGFGLAYWLFNERTVGTSYETGFASDLSKYTIPDSHHHCLR</sequence>
<evidence type="ECO:0000313" key="3">
    <source>
        <dbReference type="Proteomes" id="UP000800092"/>
    </source>
</evidence>
<accession>A0A6A6HMX0</accession>
<evidence type="ECO:0000313" key="2">
    <source>
        <dbReference type="EMBL" id="KAF2239436.1"/>
    </source>
</evidence>
<dbReference type="Proteomes" id="UP000800092">
    <property type="component" value="Unassembled WGS sequence"/>
</dbReference>
<dbReference type="EMBL" id="ML991772">
    <property type="protein sequence ID" value="KAF2239436.1"/>
    <property type="molecule type" value="Genomic_DNA"/>
</dbReference>
<keyword evidence="1" id="KW-0472">Membrane</keyword>
<protein>
    <submittedName>
        <fullName evidence="2">Uncharacterized protein</fullName>
    </submittedName>
</protein>
<dbReference type="AlphaFoldDB" id="A0A6A6HMX0"/>
<keyword evidence="1" id="KW-1133">Transmembrane helix</keyword>
<feature type="transmembrane region" description="Helical" evidence="1">
    <location>
        <begin position="33"/>
        <end position="58"/>
    </location>
</feature>
<keyword evidence="1" id="KW-0812">Transmembrane</keyword>
<organism evidence="2 3">
    <name type="scientific">Viridothelium virens</name>
    <name type="common">Speckled blister lichen</name>
    <name type="synonym">Trypethelium virens</name>
    <dbReference type="NCBI Taxonomy" id="1048519"/>
    <lineage>
        <taxon>Eukaryota</taxon>
        <taxon>Fungi</taxon>
        <taxon>Dikarya</taxon>
        <taxon>Ascomycota</taxon>
        <taxon>Pezizomycotina</taxon>
        <taxon>Dothideomycetes</taxon>
        <taxon>Dothideomycetes incertae sedis</taxon>
        <taxon>Trypetheliales</taxon>
        <taxon>Trypetheliaceae</taxon>
        <taxon>Viridothelium</taxon>
    </lineage>
</organism>
<proteinExistence type="predicted"/>
<keyword evidence="3" id="KW-1185">Reference proteome</keyword>
<evidence type="ECO:0000256" key="1">
    <source>
        <dbReference type="SAM" id="Phobius"/>
    </source>
</evidence>
<name>A0A6A6HMX0_VIRVR</name>